<organism evidence="14 15">
    <name type="scientific">Liberibacter crescens (strain BT-1)</name>
    <dbReference type="NCBI Taxonomy" id="1215343"/>
    <lineage>
        <taxon>Bacteria</taxon>
        <taxon>Pseudomonadati</taxon>
        <taxon>Pseudomonadota</taxon>
        <taxon>Alphaproteobacteria</taxon>
        <taxon>Hyphomicrobiales</taxon>
        <taxon>Rhizobiaceae</taxon>
        <taxon>Liberibacter</taxon>
    </lineage>
</organism>
<dbReference type="InterPro" id="IPR027304">
    <property type="entry name" value="Trigger_fact/SurA_dom_sf"/>
</dbReference>
<dbReference type="PANTHER" id="PTHR30560">
    <property type="entry name" value="TRIGGER FACTOR CHAPERONE AND PEPTIDYL-PROLYL CIS/TRANS ISOMERASE"/>
    <property type="match status" value="1"/>
</dbReference>
<evidence type="ECO:0000256" key="5">
    <source>
        <dbReference type="ARBA" id="ARBA00023110"/>
    </source>
</evidence>
<evidence type="ECO:0000256" key="6">
    <source>
        <dbReference type="ARBA" id="ARBA00023186"/>
    </source>
</evidence>
<evidence type="ECO:0000256" key="4">
    <source>
        <dbReference type="ARBA" id="ARBA00016902"/>
    </source>
</evidence>
<evidence type="ECO:0000256" key="7">
    <source>
        <dbReference type="ARBA" id="ARBA00023235"/>
    </source>
</evidence>
<keyword evidence="10" id="KW-0963">Cytoplasm</keyword>
<dbReference type="eggNOG" id="COG0544">
    <property type="taxonomic scope" value="Bacteria"/>
</dbReference>
<dbReference type="InterPro" id="IPR046357">
    <property type="entry name" value="PPIase_dom_sf"/>
</dbReference>
<evidence type="ECO:0000313" key="15">
    <source>
        <dbReference type="Proteomes" id="UP000010799"/>
    </source>
</evidence>
<gene>
    <name evidence="10" type="primary">tig</name>
    <name evidence="14" type="ordered locus">B488_10250</name>
</gene>
<evidence type="ECO:0000256" key="10">
    <source>
        <dbReference type="HAMAP-Rule" id="MF_00303"/>
    </source>
</evidence>
<dbReference type="Pfam" id="PF05698">
    <property type="entry name" value="Trigger_C"/>
    <property type="match status" value="1"/>
</dbReference>
<keyword evidence="10" id="KW-0131">Cell cycle</keyword>
<accession>L0EVR0</accession>
<dbReference type="GO" id="GO:0005737">
    <property type="term" value="C:cytoplasm"/>
    <property type="evidence" value="ECO:0007669"/>
    <property type="project" value="UniProtKB-SubCell"/>
</dbReference>
<dbReference type="PIRSF" id="PIRSF003095">
    <property type="entry name" value="Trigger_factor"/>
    <property type="match status" value="1"/>
</dbReference>
<evidence type="ECO:0000256" key="9">
    <source>
        <dbReference type="ARBA" id="ARBA00029986"/>
    </source>
</evidence>
<protein>
    <recommendedName>
        <fullName evidence="4 10">Trigger factor</fullName>
        <shortName evidence="10">TF</shortName>
        <ecNumber evidence="3 10">5.2.1.8</ecNumber>
    </recommendedName>
    <alternativeName>
        <fullName evidence="9 10">PPIase</fullName>
    </alternativeName>
</protein>
<dbReference type="InterPro" id="IPR036611">
    <property type="entry name" value="Trigger_fac_ribosome-bd_sf"/>
</dbReference>
<evidence type="ECO:0000259" key="13">
    <source>
        <dbReference type="Pfam" id="PF05698"/>
    </source>
</evidence>
<dbReference type="AlphaFoldDB" id="L0EVR0"/>
<dbReference type="Gene3D" id="3.30.70.1050">
    <property type="entry name" value="Trigger factor ribosome-binding domain"/>
    <property type="match status" value="1"/>
</dbReference>
<dbReference type="Proteomes" id="UP000010799">
    <property type="component" value="Chromosome"/>
</dbReference>
<dbReference type="PATRIC" id="fig|1215343.11.peg.1053"/>
<dbReference type="GO" id="GO:0043022">
    <property type="term" value="F:ribosome binding"/>
    <property type="evidence" value="ECO:0007669"/>
    <property type="project" value="TreeGrafter"/>
</dbReference>
<dbReference type="InterPro" id="IPR008881">
    <property type="entry name" value="Trigger_fac_ribosome-bd_bac"/>
</dbReference>
<dbReference type="InterPro" id="IPR008880">
    <property type="entry name" value="Trigger_fac_C"/>
</dbReference>
<dbReference type="EC" id="5.2.1.8" evidence="3 10"/>
<comment type="function">
    <text evidence="8 10">Involved in protein export. Acts as a chaperone by maintaining the newly synthesized protein in an open conformation. Functions as a peptidyl-prolyl cis-trans isomerase.</text>
</comment>
<dbReference type="GO" id="GO:0044183">
    <property type="term" value="F:protein folding chaperone"/>
    <property type="evidence" value="ECO:0007669"/>
    <property type="project" value="TreeGrafter"/>
</dbReference>
<keyword evidence="7 10" id="KW-0413">Isomerase</keyword>
<proteinExistence type="inferred from homology"/>
<dbReference type="GO" id="GO:0003755">
    <property type="term" value="F:peptidyl-prolyl cis-trans isomerase activity"/>
    <property type="evidence" value="ECO:0007669"/>
    <property type="project" value="UniProtKB-UniRule"/>
</dbReference>
<comment type="domain">
    <text evidence="10">Consists of 3 domains; the N-terminus binds the ribosome, the middle domain has PPIase activity, while the C-terminus has intrinsic chaperone activity on its own.</text>
</comment>
<dbReference type="SUPFAM" id="SSF54534">
    <property type="entry name" value="FKBP-like"/>
    <property type="match status" value="1"/>
</dbReference>
<evidence type="ECO:0000259" key="11">
    <source>
        <dbReference type="Pfam" id="PF00254"/>
    </source>
</evidence>
<evidence type="ECO:0000256" key="1">
    <source>
        <dbReference type="ARBA" id="ARBA00000971"/>
    </source>
</evidence>
<evidence type="ECO:0000313" key="14">
    <source>
        <dbReference type="EMBL" id="AGA65017.1"/>
    </source>
</evidence>
<dbReference type="NCBIfam" id="TIGR00115">
    <property type="entry name" value="tig"/>
    <property type="match status" value="1"/>
</dbReference>
<dbReference type="HOGENOM" id="CLU_033058_2_2_5"/>
<dbReference type="SUPFAM" id="SSF102735">
    <property type="entry name" value="Trigger factor ribosome-binding domain"/>
    <property type="match status" value="1"/>
</dbReference>
<dbReference type="GO" id="GO:0051083">
    <property type="term" value="P:'de novo' cotranslational protein folding"/>
    <property type="evidence" value="ECO:0007669"/>
    <property type="project" value="TreeGrafter"/>
</dbReference>
<evidence type="ECO:0000256" key="2">
    <source>
        <dbReference type="ARBA" id="ARBA00005464"/>
    </source>
</evidence>
<reference evidence="14 15" key="1">
    <citation type="journal article" date="2012" name="Stand. Genomic Sci.">
        <title>Complete genome sequence of Liberibacter crescens BT-1.</title>
        <authorList>
            <person name="Leonard M.T."/>
            <person name="Fagen J.R."/>
            <person name="Davis-Richardson A.G."/>
            <person name="Davis M.J."/>
            <person name="Triplett E.W."/>
        </authorList>
    </citation>
    <scope>NUCLEOTIDE SEQUENCE [LARGE SCALE GENOMIC DNA]</scope>
    <source>
        <strain evidence="14 15">BT-1</strain>
    </source>
</reference>
<dbReference type="Pfam" id="PF05697">
    <property type="entry name" value="Trigger_N"/>
    <property type="match status" value="1"/>
</dbReference>
<feature type="domain" description="Trigger factor C-terminal" evidence="13">
    <location>
        <begin position="270"/>
        <end position="425"/>
    </location>
</feature>
<feature type="domain" description="Trigger factor ribosome-binding bacterial" evidence="12">
    <location>
        <begin position="1"/>
        <end position="149"/>
    </location>
</feature>
<dbReference type="InterPro" id="IPR001179">
    <property type="entry name" value="PPIase_FKBP_dom"/>
</dbReference>
<dbReference type="EMBL" id="CP003789">
    <property type="protein sequence ID" value="AGA65017.1"/>
    <property type="molecule type" value="Genomic_DNA"/>
</dbReference>
<comment type="subcellular location">
    <subcellularLocation>
        <location evidence="10">Cytoplasm</location>
    </subcellularLocation>
    <text evidence="10">About half TF is bound to the ribosome near the polypeptide exit tunnel while the other half is free in the cytoplasm.</text>
</comment>
<keyword evidence="6 10" id="KW-0143">Chaperone</keyword>
<dbReference type="GO" id="GO:0015031">
    <property type="term" value="P:protein transport"/>
    <property type="evidence" value="ECO:0007669"/>
    <property type="project" value="UniProtKB-UniRule"/>
</dbReference>
<dbReference type="GO" id="GO:0051301">
    <property type="term" value="P:cell division"/>
    <property type="evidence" value="ECO:0007669"/>
    <property type="project" value="UniProtKB-KW"/>
</dbReference>
<comment type="similarity">
    <text evidence="2 10">Belongs to the FKBP-type PPIase family. Tig subfamily.</text>
</comment>
<dbReference type="STRING" id="1215343.B488_10250"/>
<sequence length="444" mass="51092">MQVIESVAEGLKREVEIIIPSDHFMANLNQRLQDLKNKVNIKGFRPGKVPVSYLKKMYGKSILEDVINEVVRDKTSAVLSERGEKPATQPDVKLIKEEDAFKGLLEGTSDLKFILSYEVMPLVEIQPFDDFHIVREVCEVDEQEVNEQMLKIIKNNLVYKEKAGVSEIGDQITMDYRAKIDDEDFKDGPQEGLQLVLGAEKSNFEFENKLLGVKAGENKIFDVTFPEDYLDKAVAGKKVVFDVTVKKVSFPVLNEEKSALASRLGFETEEQLKEFVHKKLKEQYESVSRQKIKRQIFDYFDNRYKLEIPQRLVDIEFKSIIEQVQHSNSGSHEHEHAHGALDDKEREEYYKLAERRVRLGIILGVIGENTNIEIKEDEIKSALYEQLQKFPGQEKKILNYYRSSPEALSSLRAPIFEEKVVDYLLGKINVTDKLVTSDQLLDKI</sequence>
<dbReference type="PANTHER" id="PTHR30560:SF3">
    <property type="entry name" value="TRIGGER FACTOR-LIKE PROTEIN TIG, CHLOROPLASTIC"/>
    <property type="match status" value="1"/>
</dbReference>
<dbReference type="RefSeq" id="WP_015273442.1">
    <property type="nucleotide sequence ID" value="NC_019907.1"/>
</dbReference>
<keyword evidence="5 10" id="KW-0697">Rotamase</keyword>
<dbReference type="HAMAP" id="MF_00303">
    <property type="entry name" value="Trigger_factor_Tig"/>
    <property type="match status" value="1"/>
</dbReference>
<dbReference type="InterPro" id="IPR037041">
    <property type="entry name" value="Trigger_fac_C_sf"/>
</dbReference>
<evidence type="ECO:0000256" key="8">
    <source>
        <dbReference type="ARBA" id="ARBA00024849"/>
    </source>
</evidence>
<keyword evidence="10 14" id="KW-0132">Cell division</keyword>
<dbReference type="Gene3D" id="3.10.50.40">
    <property type="match status" value="1"/>
</dbReference>
<dbReference type="InterPro" id="IPR005215">
    <property type="entry name" value="Trig_fac"/>
</dbReference>
<dbReference type="Gene3D" id="1.10.3120.10">
    <property type="entry name" value="Trigger factor, C-terminal domain"/>
    <property type="match status" value="1"/>
</dbReference>
<dbReference type="Pfam" id="PF00254">
    <property type="entry name" value="FKBP_C"/>
    <property type="match status" value="1"/>
</dbReference>
<name>L0EVR0_LIBCB</name>
<comment type="catalytic activity">
    <reaction evidence="1 10">
        <text>[protein]-peptidylproline (omega=180) = [protein]-peptidylproline (omega=0)</text>
        <dbReference type="Rhea" id="RHEA:16237"/>
        <dbReference type="Rhea" id="RHEA-COMP:10747"/>
        <dbReference type="Rhea" id="RHEA-COMP:10748"/>
        <dbReference type="ChEBI" id="CHEBI:83833"/>
        <dbReference type="ChEBI" id="CHEBI:83834"/>
        <dbReference type="EC" id="5.2.1.8"/>
    </reaction>
</comment>
<feature type="domain" description="PPIase FKBP-type" evidence="11">
    <location>
        <begin position="167"/>
        <end position="245"/>
    </location>
</feature>
<dbReference type="GO" id="GO:0043335">
    <property type="term" value="P:protein unfolding"/>
    <property type="evidence" value="ECO:0007669"/>
    <property type="project" value="TreeGrafter"/>
</dbReference>
<dbReference type="SUPFAM" id="SSF109998">
    <property type="entry name" value="Triger factor/SurA peptide-binding domain-like"/>
    <property type="match status" value="1"/>
</dbReference>
<evidence type="ECO:0000256" key="3">
    <source>
        <dbReference type="ARBA" id="ARBA00013194"/>
    </source>
</evidence>
<keyword evidence="15" id="KW-1185">Reference proteome</keyword>
<evidence type="ECO:0000259" key="12">
    <source>
        <dbReference type="Pfam" id="PF05697"/>
    </source>
</evidence>
<dbReference type="KEGG" id="lcc:B488_10250"/>